<protein>
    <submittedName>
        <fullName evidence="2">Uncharacterized protein</fullName>
    </submittedName>
</protein>
<keyword evidence="3" id="KW-1185">Reference proteome</keyword>
<dbReference type="RefSeq" id="WP_147282499.1">
    <property type="nucleotide sequence ID" value="NZ_QQBB01000020.1"/>
</dbReference>
<name>A0A370H2R2_9HYPH</name>
<keyword evidence="1" id="KW-0812">Transmembrane</keyword>
<evidence type="ECO:0000313" key="3">
    <source>
        <dbReference type="Proteomes" id="UP000254925"/>
    </source>
</evidence>
<comment type="caution">
    <text evidence="2">The sequence shown here is derived from an EMBL/GenBank/DDBJ whole genome shotgun (WGS) entry which is preliminary data.</text>
</comment>
<dbReference type="AlphaFoldDB" id="A0A370H2R2"/>
<feature type="transmembrane region" description="Helical" evidence="1">
    <location>
        <begin position="15"/>
        <end position="36"/>
    </location>
</feature>
<keyword evidence="1" id="KW-1133">Transmembrane helix</keyword>
<sequence>MERLPTLWEFLRTSFWFVPSLMAAGAVGLVALTISVEQSISLPSR</sequence>
<gene>
    <name evidence="2" type="ORF">DES45_12019</name>
</gene>
<dbReference type="Proteomes" id="UP000254925">
    <property type="component" value="Unassembled WGS sequence"/>
</dbReference>
<reference evidence="2 3" key="1">
    <citation type="submission" date="2018-07" db="EMBL/GenBank/DDBJ databases">
        <title>Genomic Encyclopedia of Type Strains, Phase IV (KMG-IV): sequencing the most valuable type-strain genomes for metagenomic binning, comparative biology and taxonomic classification.</title>
        <authorList>
            <person name="Goeker M."/>
        </authorList>
    </citation>
    <scope>NUCLEOTIDE SEQUENCE [LARGE SCALE GENOMIC DNA]</scope>
    <source>
        <strain evidence="2 3">DSM 14364</strain>
    </source>
</reference>
<keyword evidence="1" id="KW-0472">Membrane</keyword>
<organism evidence="2 3">
    <name type="scientific">Microvirga subterranea</name>
    <dbReference type="NCBI Taxonomy" id="186651"/>
    <lineage>
        <taxon>Bacteria</taxon>
        <taxon>Pseudomonadati</taxon>
        <taxon>Pseudomonadota</taxon>
        <taxon>Alphaproteobacteria</taxon>
        <taxon>Hyphomicrobiales</taxon>
        <taxon>Methylobacteriaceae</taxon>
        <taxon>Microvirga</taxon>
    </lineage>
</organism>
<evidence type="ECO:0000313" key="2">
    <source>
        <dbReference type="EMBL" id="RDI50500.1"/>
    </source>
</evidence>
<accession>A0A370H2R2</accession>
<proteinExistence type="predicted"/>
<evidence type="ECO:0000256" key="1">
    <source>
        <dbReference type="SAM" id="Phobius"/>
    </source>
</evidence>
<dbReference type="EMBL" id="QQBB01000020">
    <property type="protein sequence ID" value="RDI50500.1"/>
    <property type="molecule type" value="Genomic_DNA"/>
</dbReference>